<feature type="signal peptide" evidence="1">
    <location>
        <begin position="1"/>
        <end position="23"/>
    </location>
</feature>
<proteinExistence type="predicted"/>
<feature type="chain" id="PRO_5003094474" evidence="1">
    <location>
        <begin position="24"/>
        <end position="104"/>
    </location>
</feature>
<evidence type="ECO:0000313" key="3">
    <source>
        <dbReference type="Proteomes" id="UP000000383"/>
    </source>
</evidence>
<evidence type="ECO:0000256" key="1">
    <source>
        <dbReference type="SAM" id="SignalP"/>
    </source>
</evidence>
<dbReference type="Proteomes" id="UP000000383">
    <property type="component" value="Chromosome"/>
</dbReference>
<gene>
    <name evidence="2" type="ordered locus">M301_1836</name>
</gene>
<reference evidence="3" key="1">
    <citation type="submission" date="2010-05" db="EMBL/GenBank/DDBJ databases">
        <title>Complete sequence of Methylotenera sp. 301.</title>
        <authorList>
            <person name="Lucas S."/>
            <person name="Copeland A."/>
            <person name="Lapidus A."/>
            <person name="Cheng J.-F."/>
            <person name="Bruce D."/>
            <person name="Goodwin L."/>
            <person name="Pitluck S."/>
            <person name="Clum A."/>
            <person name="Land M."/>
            <person name="Hauser L."/>
            <person name="Kyrpides N."/>
            <person name="Ivanova N."/>
            <person name="Chistoservova L."/>
            <person name="Kalyuzhnaya M."/>
            <person name="Woyke T."/>
        </authorList>
    </citation>
    <scope>NUCLEOTIDE SEQUENCE [LARGE SCALE GENOMIC DNA]</scope>
    <source>
        <strain evidence="3">301</strain>
    </source>
</reference>
<reference evidence="2 3" key="2">
    <citation type="journal article" date="2011" name="J. Bacteriol.">
        <title>Genomes of three methylotrophs from a single niche uncover genetic and metabolic divergence of Methylophilaceae.</title>
        <authorList>
            <person name="Lapidus A."/>
            <person name="Clum A."/>
            <person name="Labutti K."/>
            <person name="Kaluzhnaya M.G."/>
            <person name="Lim S."/>
            <person name="Beck D.A."/>
            <person name="Glavina Del Rio T."/>
            <person name="Nolan M."/>
            <person name="Mavromatis K."/>
            <person name="Huntemann M."/>
            <person name="Lucas S."/>
            <person name="Lidstrom M.E."/>
            <person name="Ivanova N."/>
            <person name="Chistoserdova L."/>
        </authorList>
    </citation>
    <scope>NUCLEOTIDE SEQUENCE [LARGE SCALE GENOMIC DNA]</scope>
    <source>
        <strain evidence="2 3">301</strain>
    </source>
</reference>
<name>D7DJH5_METV0</name>
<accession>D7DJH5</accession>
<protein>
    <submittedName>
        <fullName evidence="2">Uncharacterized protein</fullName>
    </submittedName>
</protein>
<sequence length="104" mass="12108" precursor="true">MKKNQLGLLAVLLGIGFSSSVLAHDSIGFSLNIGQPYYYEPAPIYYAPPAVVYYQARPVYHEYYSANPSPYYQSADQYSDNDGWRGHHEHRWHHRHHEHDDDDD</sequence>
<dbReference type="EMBL" id="CP002056">
    <property type="protein sequence ID" value="ADI30210.1"/>
    <property type="molecule type" value="Genomic_DNA"/>
</dbReference>
<dbReference type="STRING" id="666681.M301_1836"/>
<dbReference type="HOGENOM" id="CLU_129162_2_1_4"/>
<organism evidence="2 3">
    <name type="scientific">Methylotenera versatilis (strain 301)</name>
    <dbReference type="NCBI Taxonomy" id="666681"/>
    <lineage>
        <taxon>Bacteria</taxon>
        <taxon>Pseudomonadati</taxon>
        <taxon>Pseudomonadota</taxon>
        <taxon>Betaproteobacteria</taxon>
        <taxon>Nitrosomonadales</taxon>
        <taxon>Methylophilaceae</taxon>
        <taxon>Methylotenera</taxon>
    </lineage>
</organism>
<dbReference type="RefSeq" id="WP_013148522.1">
    <property type="nucleotide sequence ID" value="NC_014207.1"/>
</dbReference>
<dbReference type="AlphaFoldDB" id="D7DJH5"/>
<keyword evidence="1" id="KW-0732">Signal</keyword>
<keyword evidence="3" id="KW-1185">Reference proteome</keyword>
<evidence type="ECO:0000313" key="2">
    <source>
        <dbReference type="EMBL" id="ADI30210.1"/>
    </source>
</evidence>
<dbReference type="KEGG" id="meh:M301_1836"/>